<evidence type="ECO:0000256" key="4">
    <source>
        <dbReference type="ARBA" id="ARBA00023136"/>
    </source>
</evidence>
<dbReference type="Proteomes" id="UP000813461">
    <property type="component" value="Unassembled WGS sequence"/>
</dbReference>
<evidence type="ECO:0000256" key="2">
    <source>
        <dbReference type="ARBA" id="ARBA00022692"/>
    </source>
</evidence>
<evidence type="ECO:0000256" key="5">
    <source>
        <dbReference type="ARBA" id="ARBA00038359"/>
    </source>
</evidence>
<dbReference type="OrthoDB" id="5417844at2759"/>
<protein>
    <recommendedName>
        <fullName evidence="7">Rhodopsin domain-containing protein</fullName>
    </recommendedName>
</protein>
<keyword evidence="9" id="KW-1185">Reference proteome</keyword>
<evidence type="ECO:0000256" key="3">
    <source>
        <dbReference type="ARBA" id="ARBA00022989"/>
    </source>
</evidence>
<keyword evidence="4 6" id="KW-0472">Membrane</keyword>
<keyword evidence="3 6" id="KW-1133">Transmembrane helix</keyword>
<dbReference type="GO" id="GO:0016020">
    <property type="term" value="C:membrane"/>
    <property type="evidence" value="ECO:0007669"/>
    <property type="project" value="UniProtKB-SubCell"/>
</dbReference>
<sequence length="369" mass="40831">MTVLSSANVHNLTEAYRNRSIIAASVCYPLAILAVILRFTARKISGAGLWYDDCFALVGLAAVGVFMCLMLVDLPDDSTLAGNPIPEATLMANAKTVYVAELFYYVIQVSLKFSILAFYWRIFSVAMRLPIYFVCGFITMWFIASILVAAFQCVPVASLWEPSLRASAKCVELAPFFFGTSIPNILADVFLLVLPMPYVWRLKITLAQKFVVLGFFLLGGFVLIASIIRLRLLLLLDIQGFYANWAVENAVFWSLVENCMGVICVCLPSLRPVIKLIPWISKVGISLGSGRPSGFRTSVSGLEQGTNKTKQPQVDEFELLESGNASHRWVEIEQANEEHSIKTLEGECTSVRTRVQVSSSDIEQPAETV</sequence>
<dbReference type="InterPro" id="IPR052337">
    <property type="entry name" value="SAT4-like"/>
</dbReference>
<comment type="caution">
    <text evidence="8">The sequence shown here is derived from an EMBL/GenBank/DDBJ whole genome shotgun (WGS) entry which is preliminary data.</text>
</comment>
<evidence type="ECO:0000256" key="6">
    <source>
        <dbReference type="SAM" id="Phobius"/>
    </source>
</evidence>
<accession>A0A8K0VR53</accession>
<proteinExistence type="inferred from homology"/>
<evidence type="ECO:0000313" key="9">
    <source>
        <dbReference type="Proteomes" id="UP000813461"/>
    </source>
</evidence>
<comment type="similarity">
    <text evidence="5">Belongs to the SAT4 family.</text>
</comment>
<feature type="transmembrane region" description="Helical" evidence="6">
    <location>
        <begin position="20"/>
        <end position="37"/>
    </location>
</feature>
<evidence type="ECO:0000259" key="7">
    <source>
        <dbReference type="Pfam" id="PF20684"/>
    </source>
</evidence>
<feature type="transmembrane region" description="Helical" evidence="6">
    <location>
        <begin position="177"/>
        <end position="198"/>
    </location>
</feature>
<evidence type="ECO:0000256" key="1">
    <source>
        <dbReference type="ARBA" id="ARBA00004141"/>
    </source>
</evidence>
<dbReference type="PANTHER" id="PTHR33048:SF47">
    <property type="entry name" value="INTEGRAL MEMBRANE PROTEIN-RELATED"/>
    <property type="match status" value="1"/>
</dbReference>
<dbReference type="EMBL" id="JAGMVJ010000039">
    <property type="protein sequence ID" value="KAH7066512.1"/>
    <property type="molecule type" value="Genomic_DNA"/>
</dbReference>
<keyword evidence="2 6" id="KW-0812">Transmembrane</keyword>
<gene>
    <name evidence="8" type="ORF">FB567DRAFT_634945</name>
</gene>
<feature type="domain" description="Rhodopsin" evidence="7">
    <location>
        <begin position="37"/>
        <end position="275"/>
    </location>
</feature>
<organism evidence="8 9">
    <name type="scientific">Paraphoma chrysanthemicola</name>
    <dbReference type="NCBI Taxonomy" id="798071"/>
    <lineage>
        <taxon>Eukaryota</taxon>
        <taxon>Fungi</taxon>
        <taxon>Dikarya</taxon>
        <taxon>Ascomycota</taxon>
        <taxon>Pezizomycotina</taxon>
        <taxon>Dothideomycetes</taxon>
        <taxon>Pleosporomycetidae</taxon>
        <taxon>Pleosporales</taxon>
        <taxon>Pleosporineae</taxon>
        <taxon>Phaeosphaeriaceae</taxon>
        <taxon>Paraphoma</taxon>
    </lineage>
</organism>
<comment type="subcellular location">
    <subcellularLocation>
        <location evidence="1">Membrane</location>
        <topology evidence="1">Multi-pass membrane protein</topology>
    </subcellularLocation>
</comment>
<feature type="transmembrane region" description="Helical" evidence="6">
    <location>
        <begin position="210"/>
        <end position="230"/>
    </location>
</feature>
<dbReference type="InterPro" id="IPR049326">
    <property type="entry name" value="Rhodopsin_dom_fungi"/>
</dbReference>
<feature type="transmembrane region" description="Helical" evidence="6">
    <location>
        <begin position="49"/>
        <end position="72"/>
    </location>
</feature>
<dbReference type="Pfam" id="PF20684">
    <property type="entry name" value="Fung_rhodopsin"/>
    <property type="match status" value="1"/>
</dbReference>
<reference evidence="8" key="1">
    <citation type="journal article" date="2021" name="Nat. Commun.">
        <title>Genetic determinants of endophytism in the Arabidopsis root mycobiome.</title>
        <authorList>
            <person name="Mesny F."/>
            <person name="Miyauchi S."/>
            <person name="Thiergart T."/>
            <person name="Pickel B."/>
            <person name="Atanasova L."/>
            <person name="Karlsson M."/>
            <person name="Huettel B."/>
            <person name="Barry K.W."/>
            <person name="Haridas S."/>
            <person name="Chen C."/>
            <person name="Bauer D."/>
            <person name="Andreopoulos W."/>
            <person name="Pangilinan J."/>
            <person name="LaButti K."/>
            <person name="Riley R."/>
            <person name="Lipzen A."/>
            <person name="Clum A."/>
            <person name="Drula E."/>
            <person name="Henrissat B."/>
            <person name="Kohler A."/>
            <person name="Grigoriev I.V."/>
            <person name="Martin F.M."/>
            <person name="Hacquard S."/>
        </authorList>
    </citation>
    <scope>NUCLEOTIDE SEQUENCE</scope>
    <source>
        <strain evidence="8">MPI-SDFR-AT-0120</strain>
    </source>
</reference>
<evidence type="ECO:0000313" key="8">
    <source>
        <dbReference type="EMBL" id="KAH7066512.1"/>
    </source>
</evidence>
<dbReference type="AlphaFoldDB" id="A0A8K0VR53"/>
<feature type="transmembrane region" description="Helical" evidence="6">
    <location>
        <begin position="102"/>
        <end position="120"/>
    </location>
</feature>
<dbReference type="PANTHER" id="PTHR33048">
    <property type="entry name" value="PTH11-LIKE INTEGRAL MEMBRANE PROTEIN (AFU_ORTHOLOGUE AFUA_5G11245)"/>
    <property type="match status" value="1"/>
</dbReference>
<name>A0A8K0VR53_9PLEO</name>
<feature type="transmembrane region" description="Helical" evidence="6">
    <location>
        <begin position="132"/>
        <end position="157"/>
    </location>
</feature>